<dbReference type="Proteomes" id="UP000240527">
    <property type="component" value="Chromosome"/>
</dbReference>
<dbReference type="EMBL" id="CP027850">
    <property type="protein sequence ID" value="AVQ03570.1"/>
    <property type="molecule type" value="Genomic_DNA"/>
</dbReference>
<dbReference type="Pfam" id="PF09954">
    <property type="entry name" value="DUF2188"/>
    <property type="match status" value="1"/>
</dbReference>
<protein>
    <submittedName>
        <fullName evidence="1">DUF2188 domain-containing protein</fullName>
    </submittedName>
</protein>
<evidence type="ECO:0000313" key="1">
    <source>
        <dbReference type="EMBL" id="AVQ03570.1"/>
    </source>
</evidence>
<gene>
    <name evidence="1" type="ORF">B7G68_18000</name>
</gene>
<sequence>MTEVTYTIVEHDGGWAYKVGDTFSETFPSHDAALKAAQRAAGEQRLPGETEGIVYEDKQAVWHQELSSGDDRPTTRVEDAN</sequence>
<name>A0ABM6TK07_9CAUL</name>
<proteinExistence type="predicted"/>
<reference evidence="1 2" key="1">
    <citation type="journal article" date="2015" name="Biotechnol. Bioeng.">
        <title>Genome sequence and phenotypic characterization of Caulobacter segnis.</title>
        <authorList>
            <person name="Patel S."/>
            <person name="Fletcher B."/>
            <person name="Scott D.C."/>
            <person name="Ely B."/>
        </authorList>
    </citation>
    <scope>NUCLEOTIDE SEQUENCE [LARGE SCALE GENOMIC DNA]</scope>
    <source>
        <strain evidence="1 2">TK0059</strain>
    </source>
</reference>
<dbReference type="RefSeq" id="WP_013080592.1">
    <property type="nucleotide sequence ID" value="NZ_CP027850.1"/>
</dbReference>
<accession>A0ABM6TK07</accession>
<dbReference type="InterPro" id="IPR018691">
    <property type="entry name" value="DUF2188"/>
</dbReference>
<organism evidence="1 2">
    <name type="scientific">Caulobacter segnis</name>
    <dbReference type="NCBI Taxonomy" id="88688"/>
    <lineage>
        <taxon>Bacteria</taxon>
        <taxon>Pseudomonadati</taxon>
        <taxon>Pseudomonadota</taxon>
        <taxon>Alphaproteobacteria</taxon>
        <taxon>Caulobacterales</taxon>
        <taxon>Caulobacteraceae</taxon>
        <taxon>Caulobacter</taxon>
    </lineage>
</organism>
<keyword evidence="2" id="KW-1185">Reference proteome</keyword>
<evidence type="ECO:0000313" key="2">
    <source>
        <dbReference type="Proteomes" id="UP000240527"/>
    </source>
</evidence>